<reference evidence="2 3" key="1">
    <citation type="journal article" date="2016" name="Front. Microbiol.">
        <title>Genome and transcriptome sequences reveal the specific parasitism of the nematophagous Purpureocillium lilacinum 36-1.</title>
        <authorList>
            <person name="Xie J."/>
            <person name="Li S."/>
            <person name="Mo C."/>
            <person name="Xiao X."/>
            <person name="Peng D."/>
            <person name="Wang G."/>
            <person name="Xiao Y."/>
        </authorList>
    </citation>
    <scope>NUCLEOTIDE SEQUENCE [LARGE SCALE GENOMIC DNA]</scope>
    <source>
        <strain evidence="2 3">36-1</strain>
    </source>
</reference>
<dbReference type="EMBL" id="LCWV01000005">
    <property type="protein sequence ID" value="PWI73184.1"/>
    <property type="molecule type" value="Genomic_DNA"/>
</dbReference>
<sequence length="290" mass="30971">MQGPSRTRDGGGDDTGAVLLASGIRKSWKTGGSRGREKASKAKHGTATHRGGGPGWAKRQGAHREQQRLPGTKTVGNAVEGHSPPRAQPSPDSSPSGFRLAPSPVAAVRLEPMGLPPVVEAASETESHGRWVPPGPEQGARMRVAVNDMGGRNVFFGSFCTARAPVAMAPAARRMSPFPRLTEAGRQLTKRDGCHWGPVQPRKGVAQAPETARRRPVRRSAPPVSNPGYLGRPARRRDTHGYSYLAALHRDCGRLPSDRGVRQAIGKNVSKPKCQLGHTPSEHDYAIIST</sequence>
<organism evidence="2 3">
    <name type="scientific">Purpureocillium lilacinum</name>
    <name type="common">Paecilomyces lilacinus</name>
    <dbReference type="NCBI Taxonomy" id="33203"/>
    <lineage>
        <taxon>Eukaryota</taxon>
        <taxon>Fungi</taxon>
        <taxon>Dikarya</taxon>
        <taxon>Ascomycota</taxon>
        <taxon>Pezizomycotina</taxon>
        <taxon>Sordariomycetes</taxon>
        <taxon>Hypocreomycetidae</taxon>
        <taxon>Hypocreales</taxon>
        <taxon>Ophiocordycipitaceae</taxon>
        <taxon>Purpureocillium</taxon>
    </lineage>
</organism>
<evidence type="ECO:0000313" key="3">
    <source>
        <dbReference type="Proteomes" id="UP000245956"/>
    </source>
</evidence>
<name>A0A2U3EF93_PURLI</name>
<dbReference type="Proteomes" id="UP000245956">
    <property type="component" value="Unassembled WGS sequence"/>
</dbReference>
<feature type="compositionally biased region" description="Basic and acidic residues" evidence="1">
    <location>
        <begin position="1"/>
        <end position="11"/>
    </location>
</feature>
<comment type="caution">
    <text evidence="2">The sequence shown here is derived from an EMBL/GenBank/DDBJ whole genome shotgun (WGS) entry which is preliminary data.</text>
</comment>
<evidence type="ECO:0000313" key="2">
    <source>
        <dbReference type="EMBL" id="PWI73184.1"/>
    </source>
</evidence>
<protein>
    <submittedName>
        <fullName evidence="2">Uncharacterized protein</fullName>
    </submittedName>
</protein>
<gene>
    <name evidence="2" type="ORF">PCL_10199</name>
</gene>
<dbReference type="AlphaFoldDB" id="A0A2U3EF93"/>
<evidence type="ECO:0000256" key="1">
    <source>
        <dbReference type="SAM" id="MobiDB-lite"/>
    </source>
</evidence>
<accession>A0A2U3EF93</accession>
<feature type="region of interest" description="Disordered" evidence="1">
    <location>
        <begin position="1"/>
        <end position="100"/>
    </location>
</feature>
<feature type="region of interest" description="Disordered" evidence="1">
    <location>
        <begin position="191"/>
        <end position="236"/>
    </location>
</feature>
<proteinExistence type="predicted"/>